<protein>
    <submittedName>
        <fullName evidence="1">Uncharacterized protein</fullName>
    </submittedName>
</protein>
<dbReference type="OrthoDB" id="6893845at2"/>
<organism evidence="1 2">
    <name type="scientific">Pseudomonas vancouverensis</name>
    <dbReference type="NCBI Taxonomy" id="95300"/>
    <lineage>
        <taxon>Bacteria</taxon>
        <taxon>Pseudomonadati</taxon>
        <taxon>Pseudomonadota</taxon>
        <taxon>Gammaproteobacteria</taxon>
        <taxon>Pseudomonadales</taxon>
        <taxon>Pseudomonadaceae</taxon>
        <taxon>Pseudomonas</taxon>
    </lineage>
</organism>
<dbReference type="Proteomes" id="UP000295254">
    <property type="component" value="Unassembled WGS sequence"/>
</dbReference>
<dbReference type="EMBL" id="RRZK01000002">
    <property type="protein sequence ID" value="TDB68467.1"/>
    <property type="molecule type" value="Genomic_DNA"/>
</dbReference>
<proteinExistence type="predicted"/>
<sequence>MDDSEDTNTESDFAEIIEEAKEESNVMWSAVKPVSSHSHVMCFLYNGTAETFRLSYSSWDSSKESHRYTLQPWDYVSFVLRGEIPYFARGRQTTKTQHNFSYRSANHAFEFSTTLKVAKKYDPFSFSPPTIPIQQHQVLSNGKVPLRCSSKMTHSLTNKPYHYAILISLGKAP</sequence>
<evidence type="ECO:0000313" key="2">
    <source>
        <dbReference type="Proteomes" id="UP000295254"/>
    </source>
</evidence>
<name>A0A1H2P6M1_PSEVA</name>
<accession>A0A1H2P6M1</accession>
<comment type="caution">
    <text evidence="1">The sequence shown here is derived from an EMBL/GenBank/DDBJ whole genome shotgun (WGS) entry which is preliminary data.</text>
</comment>
<evidence type="ECO:0000313" key="1">
    <source>
        <dbReference type="EMBL" id="TDB68467.1"/>
    </source>
</evidence>
<dbReference type="AlphaFoldDB" id="A0A1H2P6M1"/>
<reference evidence="2" key="1">
    <citation type="journal article" date="2019" name="bioRxiv">
        <title>Bacterially produced spermidine induces plant systemic susceptibility to pathogens.</title>
        <authorList>
            <person name="Melnyk R.A."/>
            <person name="Beskrovnaya P.A."/>
            <person name="Liu Z."/>
            <person name="Song Y."/>
            <person name="Haney C.H."/>
        </authorList>
    </citation>
    <scope>NUCLEOTIDE SEQUENCE [LARGE SCALE GENOMIC DNA]</scope>
    <source>
        <strain evidence="2">Dha-51</strain>
    </source>
</reference>
<dbReference type="RefSeq" id="WP_093225803.1">
    <property type="nucleotide sequence ID" value="NZ_LT629803.1"/>
</dbReference>
<gene>
    <name evidence="1" type="ORF">EIY72_01030</name>
</gene>
<keyword evidence="2" id="KW-1185">Reference proteome</keyword>